<keyword evidence="1 2" id="KW-0597">Phosphoprotein</keyword>
<reference evidence="4 5" key="1">
    <citation type="submission" date="2017-04" db="EMBL/GenBank/DDBJ databases">
        <authorList>
            <person name="Afonso C.L."/>
            <person name="Miller P.J."/>
            <person name="Scott M.A."/>
            <person name="Spackman E."/>
            <person name="Goraichik I."/>
            <person name="Dimitrov K.M."/>
            <person name="Suarez D.L."/>
            <person name="Swayne D.E."/>
        </authorList>
    </citation>
    <scope>NUCLEOTIDE SEQUENCE [LARGE SCALE GENOMIC DNA]</scope>
    <source>
        <strain evidence="4 5">A2P</strain>
    </source>
</reference>
<dbReference type="RefSeq" id="WP_085083944.1">
    <property type="nucleotide sequence ID" value="NZ_FXAK01000002.1"/>
</dbReference>
<evidence type="ECO:0000256" key="1">
    <source>
        <dbReference type="ARBA" id="ARBA00022553"/>
    </source>
</evidence>
<accession>A0A1X7EE38</accession>
<dbReference type="InterPro" id="IPR053866">
    <property type="entry name" value="PhyR_sigma2"/>
</dbReference>
<evidence type="ECO:0000313" key="4">
    <source>
        <dbReference type="EMBL" id="SMF32361.1"/>
    </source>
</evidence>
<dbReference type="Gene3D" id="1.10.1740.10">
    <property type="match status" value="1"/>
</dbReference>
<dbReference type="GO" id="GO:0000160">
    <property type="term" value="P:phosphorelay signal transduction system"/>
    <property type="evidence" value="ECO:0007669"/>
    <property type="project" value="InterPro"/>
</dbReference>
<sequence>MEQYTGHFMQHLPYLRRYARALTGTNGRGDALVTRTLEWYLEADEAETGRGGDLSRGTLYRHLNELQDEEGAPPAVAPYHPVESALMTLEETDRRLYLLVNLEDLPVGDAAIVLGIAPEEAMERLNHARERVRARLTATILIVEDDAIIAYDLAETVRGMGHIVCGNAATMDEALSLAAEHRPTLALMDIRLADGDNGLEVARELRARRFLPVIFVTAFPDDLAKHGLEHLGPVIPKPFTRDQIEQAITRAVFMPQPEDARETAQPH</sequence>
<dbReference type="InterPro" id="IPR036388">
    <property type="entry name" value="WH-like_DNA-bd_sf"/>
</dbReference>
<dbReference type="OrthoDB" id="9786101at2"/>
<proteinExistence type="predicted"/>
<gene>
    <name evidence="4" type="ORF">SAMN02982917_1577</name>
</gene>
<dbReference type="InterPro" id="IPR050595">
    <property type="entry name" value="Bact_response_regulator"/>
</dbReference>
<dbReference type="Pfam" id="PF22029">
    <property type="entry name" value="PhyR_sigma2"/>
    <property type="match status" value="1"/>
</dbReference>
<dbReference type="InterPro" id="IPR001789">
    <property type="entry name" value="Sig_transdc_resp-reg_receiver"/>
</dbReference>
<protein>
    <submittedName>
        <fullName evidence="4">Response regulator receiver domain-containing protein</fullName>
    </submittedName>
</protein>
<evidence type="ECO:0000256" key="2">
    <source>
        <dbReference type="PROSITE-ProRule" id="PRU00169"/>
    </source>
</evidence>
<dbReference type="EMBL" id="FXAK01000002">
    <property type="protein sequence ID" value="SMF32361.1"/>
    <property type="molecule type" value="Genomic_DNA"/>
</dbReference>
<dbReference type="Pfam" id="PF00072">
    <property type="entry name" value="Response_reg"/>
    <property type="match status" value="1"/>
</dbReference>
<dbReference type="SUPFAM" id="SSF52172">
    <property type="entry name" value="CheY-like"/>
    <property type="match status" value="1"/>
</dbReference>
<dbReference type="Proteomes" id="UP000192936">
    <property type="component" value="Unassembled WGS sequence"/>
</dbReference>
<dbReference type="PANTHER" id="PTHR44591">
    <property type="entry name" value="STRESS RESPONSE REGULATOR PROTEIN 1"/>
    <property type="match status" value="1"/>
</dbReference>
<organism evidence="4 5">
    <name type="scientific">Azospirillum oryzae</name>
    <dbReference type="NCBI Taxonomy" id="286727"/>
    <lineage>
        <taxon>Bacteria</taxon>
        <taxon>Pseudomonadati</taxon>
        <taxon>Pseudomonadota</taxon>
        <taxon>Alphaproteobacteria</taxon>
        <taxon>Rhodospirillales</taxon>
        <taxon>Azospirillaceae</taxon>
        <taxon>Azospirillum</taxon>
    </lineage>
</organism>
<feature type="domain" description="Response regulatory" evidence="3">
    <location>
        <begin position="139"/>
        <end position="252"/>
    </location>
</feature>
<feature type="modified residue" description="4-aspartylphosphate" evidence="2">
    <location>
        <position position="189"/>
    </location>
</feature>
<dbReference type="InterPro" id="IPR013324">
    <property type="entry name" value="RNA_pol_sigma_r3/r4-like"/>
</dbReference>
<evidence type="ECO:0000259" key="3">
    <source>
        <dbReference type="PROSITE" id="PS50110"/>
    </source>
</evidence>
<dbReference type="AlphaFoldDB" id="A0A1X7EE38"/>
<dbReference type="Gene3D" id="3.40.50.2300">
    <property type="match status" value="1"/>
</dbReference>
<dbReference type="InterPro" id="IPR011006">
    <property type="entry name" value="CheY-like_superfamily"/>
</dbReference>
<dbReference type="SUPFAM" id="SSF88659">
    <property type="entry name" value="Sigma3 and sigma4 domains of RNA polymerase sigma factors"/>
    <property type="match status" value="1"/>
</dbReference>
<dbReference type="NCBIfam" id="NF006623">
    <property type="entry name" value="PRK09191.1"/>
    <property type="match status" value="1"/>
</dbReference>
<name>A0A1X7EE38_9PROT</name>
<dbReference type="PROSITE" id="PS50110">
    <property type="entry name" value="RESPONSE_REGULATORY"/>
    <property type="match status" value="1"/>
</dbReference>
<dbReference type="STRING" id="286727.SAMN02982917_1577"/>
<evidence type="ECO:0000313" key="5">
    <source>
        <dbReference type="Proteomes" id="UP000192936"/>
    </source>
</evidence>
<dbReference type="SMART" id="SM00448">
    <property type="entry name" value="REC"/>
    <property type="match status" value="1"/>
</dbReference>
<dbReference type="PANTHER" id="PTHR44591:SF3">
    <property type="entry name" value="RESPONSE REGULATORY DOMAIN-CONTAINING PROTEIN"/>
    <property type="match status" value="1"/>
</dbReference>
<dbReference type="Gene3D" id="1.10.10.10">
    <property type="entry name" value="Winged helix-like DNA-binding domain superfamily/Winged helix DNA-binding domain"/>
    <property type="match status" value="1"/>
</dbReference>